<accession>A0ACC0JJU8</accession>
<dbReference type="EMBL" id="CM046104">
    <property type="protein sequence ID" value="KAI8424466.1"/>
    <property type="molecule type" value="Genomic_DNA"/>
</dbReference>
<reference evidence="1 2" key="1">
    <citation type="journal article" date="2022" name="Genome Biol. Evol.">
        <title>The Spruce Budworm Genome: Reconstructing the Evolutionary History of Antifreeze Proteins.</title>
        <authorList>
            <person name="Beliveau C."/>
            <person name="Gagne P."/>
            <person name="Picq S."/>
            <person name="Vernygora O."/>
            <person name="Keeling C.I."/>
            <person name="Pinkney K."/>
            <person name="Doucet D."/>
            <person name="Wen F."/>
            <person name="Johnston J.S."/>
            <person name="Maaroufi H."/>
            <person name="Boyle B."/>
            <person name="Laroche J."/>
            <person name="Dewar K."/>
            <person name="Juretic N."/>
            <person name="Blackburn G."/>
            <person name="Nisole A."/>
            <person name="Brunet B."/>
            <person name="Brandao M."/>
            <person name="Lumley L."/>
            <person name="Duan J."/>
            <person name="Quan G."/>
            <person name="Lucarotti C.J."/>
            <person name="Roe A.D."/>
            <person name="Sperling F.A.H."/>
            <person name="Levesque R.C."/>
            <person name="Cusson M."/>
        </authorList>
    </citation>
    <scope>NUCLEOTIDE SEQUENCE [LARGE SCALE GENOMIC DNA]</scope>
    <source>
        <strain evidence="1">Glfc:IPQL:Cfum</strain>
    </source>
</reference>
<evidence type="ECO:0000313" key="1">
    <source>
        <dbReference type="EMBL" id="KAI8424466.1"/>
    </source>
</evidence>
<dbReference type="Proteomes" id="UP001064048">
    <property type="component" value="Chromosome 4"/>
</dbReference>
<gene>
    <name evidence="1" type="ORF">MSG28_002939</name>
</gene>
<proteinExistence type="predicted"/>
<evidence type="ECO:0000313" key="2">
    <source>
        <dbReference type="Proteomes" id="UP001064048"/>
    </source>
</evidence>
<sequence length="385" mass="43669">MNPMTNVKNVLKLSKNELTGNSKSSWHDQYKDSAWVFVGGLPYDLTEGDIICVFSQYGEVVNINLVRDKATGRTVRVDHCEQYRAPNADMSKVDELTAAIRQEGCAPVIPAEPVIKQESLSSSDPIEETAKHAAMLQILASPLPSDAPDQPPKHHPISESRSHAKRIKKKLRRAKRRKRKEVEVPIQVISLMMKNQNNNWGNSFRTQETVQTSLHDVWVGDDQNPYTESVDFLEDLVIEFLTETTHRAMEVGRTGRVQVEDIIFLVRKDQRKYARVKDLLTMNEELKKARKAFDEVKYKISNNNDGRTTDSLLLRLMQFTEHDDAFKYLSRKLKQKVYLYKKIEVINLNIGGWVHGGDDGFHNSSGGEGGVWLPILAARSIAAGK</sequence>
<protein>
    <submittedName>
        <fullName evidence="1">Uncharacterized protein</fullName>
    </submittedName>
</protein>
<name>A0ACC0JJU8_CHOFU</name>
<organism evidence="1 2">
    <name type="scientific">Choristoneura fumiferana</name>
    <name type="common">Spruce budworm moth</name>
    <name type="synonym">Archips fumiferana</name>
    <dbReference type="NCBI Taxonomy" id="7141"/>
    <lineage>
        <taxon>Eukaryota</taxon>
        <taxon>Metazoa</taxon>
        <taxon>Ecdysozoa</taxon>
        <taxon>Arthropoda</taxon>
        <taxon>Hexapoda</taxon>
        <taxon>Insecta</taxon>
        <taxon>Pterygota</taxon>
        <taxon>Neoptera</taxon>
        <taxon>Endopterygota</taxon>
        <taxon>Lepidoptera</taxon>
        <taxon>Glossata</taxon>
        <taxon>Ditrysia</taxon>
        <taxon>Tortricoidea</taxon>
        <taxon>Tortricidae</taxon>
        <taxon>Tortricinae</taxon>
        <taxon>Choristoneura</taxon>
    </lineage>
</organism>
<comment type="caution">
    <text evidence="1">The sequence shown here is derived from an EMBL/GenBank/DDBJ whole genome shotgun (WGS) entry which is preliminary data.</text>
</comment>
<keyword evidence="2" id="KW-1185">Reference proteome</keyword>